<accession>A0A9P1MWV0</accession>
<feature type="compositionally biased region" description="Polar residues" evidence="4">
    <location>
        <begin position="122"/>
        <end position="131"/>
    </location>
</feature>
<dbReference type="GO" id="GO:0005737">
    <property type="term" value="C:cytoplasm"/>
    <property type="evidence" value="ECO:0007669"/>
    <property type="project" value="UniProtKB-SubCell"/>
</dbReference>
<feature type="region of interest" description="Disordered" evidence="4">
    <location>
        <begin position="562"/>
        <end position="584"/>
    </location>
</feature>
<dbReference type="PANTHER" id="PTHR16308">
    <property type="entry name" value="UBIQUITIN ASSOCIATED PROTEIN 2-LIKE/LINGERER"/>
    <property type="match status" value="1"/>
</dbReference>
<evidence type="ECO:0000256" key="1">
    <source>
        <dbReference type="ARBA" id="ARBA00004496"/>
    </source>
</evidence>
<evidence type="ECO:0000313" key="6">
    <source>
        <dbReference type="Proteomes" id="UP001152747"/>
    </source>
</evidence>
<dbReference type="EMBL" id="CANHGI010000001">
    <property type="protein sequence ID" value="CAI5439763.1"/>
    <property type="molecule type" value="Genomic_DNA"/>
</dbReference>
<sequence length="722" mass="78618">MARLTLEGNSADDDYNTIQKLIKKIIETTRCTQSEAEIALHDNDNDIHAAIDHILDSDKLDSWTDPKAAKKEKKTVNEERAQNHRTFVPRGRGTNGFSDRGGRGRSNGAPREPREPRGEHGAQTNGAPSSTHRGRGGFDRPNTFSGRGGRGGGRGGYSRAVAPESSAPPTAEEVAADPVPKVETVVNEVSKPAAEESVSTTVPASTAPAPISFAAIAARANHKEVLRKQNLTAPTAAPTQQQTSKNVSNRRSVSPVPPAKEVAHSFEEAEPSTLNEEKVESFYQSESSALVEEPEVNVSATNNAENVQSSPAQATAWAKQLKADLGIGVPETSSTSFAPTSPLSANVSLPDPGVEFVGVDPVGLADYSFGYVDQPPTQILPPAETSVASISTNNSDNIFNSTRMSSVPSKSVEPERSQLQNGGNDFNLKSQSPPTSYGQQNRTLSYDTSSVSYNPKERPLSNNNQFNQQLPVHQQPQQQQAPQQQAPQPPQPTPQTLQQQALQQQQQQQQHPMMFPHQNFPYAPYSYMNMYSPVRDDQYAALMQYGMGVDLTNLSTILPQQTAPAPSVTAQQQQAQQQQQQRGNDAHTGLMDFNKFAAQGGLVRDQQQQQPQQAQQQQQPSNVGPPPGFQTTSYMQQPLSSLFMQQPYAAAQHAYQFMNMMPSVGNNGAGNRQMYGQDDERKAYDKKPTAPQNQHSQYPQNLGMYGGGNGGQQQKNKYNWAS</sequence>
<keyword evidence="2" id="KW-0963">Cytoplasm</keyword>
<feature type="compositionally biased region" description="Polar residues" evidence="4">
    <location>
        <begin position="417"/>
        <end position="442"/>
    </location>
</feature>
<feature type="region of interest" description="Disordered" evidence="4">
    <location>
        <begin position="227"/>
        <end position="296"/>
    </location>
</feature>
<keyword evidence="6" id="KW-1185">Reference proteome</keyword>
<dbReference type="OrthoDB" id="5918007at2759"/>
<evidence type="ECO:0000256" key="2">
    <source>
        <dbReference type="ARBA" id="ARBA00022490"/>
    </source>
</evidence>
<feature type="compositionally biased region" description="Polar residues" evidence="4">
    <location>
        <begin position="392"/>
        <end position="409"/>
    </location>
</feature>
<feature type="compositionally biased region" description="Low complexity" evidence="4">
    <location>
        <begin position="232"/>
        <end position="243"/>
    </location>
</feature>
<comment type="subcellular location">
    <subcellularLocation>
        <location evidence="1">Cytoplasm</location>
    </subcellularLocation>
</comment>
<dbReference type="Proteomes" id="UP001152747">
    <property type="component" value="Unassembled WGS sequence"/>
</dbReference>
<proteinExistence type="predicted"/>
<feature type="region of interest" description="Disordered" evidence="4">
    <location>
        <begin position="668"/>
        <end position="722"/>
    </location>
</feature>
<feature type="compositionally biased region" description="Low complexity" evidence="4">
    <location>
        <begin position="606"/>
        <end position="620"/>
    </location>
</feature>
<dbReference type="Gene3D" id="1.10.8.10">
    <property type="entry name" value="DNA helicase RuvA subunit, C-terminal domain"/>
    <property type="match status" value="1"/>
</dbReference>
<name>A0A9P1MWV0_9PELO</name>
<feature type="compositionally biased region" description="Low complexity" evidence="4">
    <location>
        <begin position="494"/>
        <end position="512"/>
    </location>
</feature>
<feature type="compositionally biased region" description="Low complexity" evidence="4">
    <location>
        <begin position="562"/>
        <end position="581"/>
    </location>
</feature>
<feature type="region of interest" description="Disordered" evidence="4">
    <location>
        <begin position="601"/>
        <end position="633"/>
    </location>
</feature>
<feature type="compositionally biased region" description="Basic and acidic residues" evidence="4">
    <location>
        <begin position="111"/>
        <end position="120"/>
    </location>
</feature>
<feature type="region of interest" description="Disordered" evidence="4">
    <location>
        <begin position="392"/>
        <end position="442"/>
    </location>
</feature>
<comment type="caution">
    <text evidence="5">The sequence shown here is derived from an EMBL/GenBank/DDBJ whole genome shotgun (WGS) entry which is preliminary data.</text>
</comment>
<dbReference type="AlphaFoldDB" id="A0A9P1MWV0"/>
<feature type="compositionally biased region" description="Gly residues" evidence="4">
    <location>
        <begin position="146"/>
        <end position="156"/>
    </location>
</feature>
<feature type="region of interest" description="Disordered" evidence="4">
    <location>
        <begin position="65"/>
        <end position="180"/>
    </location>
</feature>
<evidence type="ECO:0000313" key="5">
    <source>
        <dbReference type="EMBL" id="CAI5439763.1"/>
    </source>
</evidence>
<feature type="compositionally biased region" description="Basic and acidic residues" evidence="4">
    <location>
        <begin position="678"/>
        <end position="688"/>
    </location>
</feature>
<keyword evidence="3" id="KW-0597">Phosphoprotein</keyword>
<protein>
    <recommendedName>
        <fullName evidence="7">UBA domain-containing protein</fullName>
    </recommendedName>
</protein>
<feature type="compositionally biased region" description="Low complexity" evidence="4">
    <location>
        <begin position="712"/>
        <end position="722"/>
    </location>
</feature>
<feature type="compositionally biased region" description="Basic and acidic residues" evidence="4">
    <location>
        <begin position="65"/>
        <end position="82"/>
    </location>
</feature>
<dbReference type="PANTHER" id="PTHR16308:SF13">
    <property type="entry name" value="PROTEIN LINGERER"/>
    <property type="match status" value="1"/>
</dbReference>
<feature type="compositionally biased region" description="Polar residues" evidence="4">
    <location>
        <begin position="690"/>
        <end position="699"/>
    </location>
</feature>
<reference evidence="5" key="1">
    <citation type="submission" date="2022-11" db="EMBL/GenBank/DDBJ databases">
        <authorList>
            <person name="Kikuchi T."/>
        </authorList>
    </citation>
    <scope>NUCLEOTIDE SEQUENCE</scope>
    <source>
        <strain evidence="5">PS1010</strain>
    </source>
</reference>
<evidence type="ECO:0008006" key="7">
    <source>
        <dbReference type="Google" id="ProtNLM"/>
    </source>
</evidence>
<feature type="compositionally biased region" description="Low complexity" evidence="4">
    <location>
        <begin position="470"/>
        <end position="486"/>
    </location>
</feature>
<evidence type="ECO:0000256" key="3">
    <source>
        <dbReference type="ARBA" id="ARBA00022553"/>
    </source>
</evidence>
<organism evidence="5 6">
    <name type="scientific">Caenorhabditis angaria</name>
    <dbReference type="NCBI Taxonomy" id="860376"/>
    <lineage>
        <taxon>Eukaryota</taxon>
        <taxon>Metazoa</taxon>
        <taxon>Ecdysozoa</taxon>
        <taxon>Nematoda</taxon>
        <taxon>Chromadorea</taxon>
        <taxon>Rhabditida</taxon>
        <taxon>Rhabditina</taxon>
        <taxon>Rhabditomorpha</taxon>
        <taxon>Rhabditoidea</taxon>
        <taxon>Rhabditidae</taxon>
        <taxon>Peloderinae</taxon>
        <taxon>Caenorhabditis</taxon>
    </lineage>
</organism>
<dbReference type="SUPFAM" id="SSF46934">
    <property type="entry name" value="UBA-like"/>
    <property type="match status" value="1"/>
</dbReference>
<gene>
    <name evidence="5" type="ORF">CAMP_LOCUS2400</name>
</gene>
<dbReference type="CDD" id="cd14277">
    <property type="entry name" value="UBA_UBP2_like"/>
    <property type="match status" value="1"/>
</dbReference>
<evidence type="ECO:0000256" key="4">
    <source>
        <dbReference type="SAM" id="MobiDB-lite"/>
    </source>
</evidence>
<feature type="region of interest" description="Disordered" evidence="4">
    <location>
        <begin position="470"/>
        <end position="517"/>
    </location>
</feature>
<dbReference type="InterPro" id="IPR009060">
    <property type="entry name" value="UBA-like_sf"/>
</dbReference>
<dbReference type="GO" id="GO:0005634">
    <property type="term" value="C:nucleus"/>
    <property type="evidence" value="ECO:0007669"/>
    <property type="project" value="TreeGrafter"/>
</dbReference>
<dbReference type="InterPro" id="IPR051833">
    <property type="entry name" value="TC-DDR_regulator"/>
</dbReference>